<comment type="similarity">
    <text evidence="3 17 21">Belongs to the glycosyl hydrolase 56 family.</text>
</comment>
<feature type="disulfide bond" evidence="20">
    <location>
        <begin position="257"/>
        <end position="273"/>
    </location>
</feature>
<dbReference type="SUPFAM" id="SSF51445">
    <property type="entry name" value="(Trans)glycosidases"/>
    <property type="match status" value="1"/>
</dbReference>
<evidence type="ECO:0000256" key="12">
    <source>
        <dbReference type="ARBA" id="ARBA00023180"/>
    </source>
</evidence>
<feature type="active site" description="Proton donor" evidence="18">
    <location>
        <position position="181"/>
    </location>
</feature>
<evidence type="ECO:0000256" key="14">
    <source>
        <dbReference type="ARBA" id="ARBA00023295"/>
    </source>
</evidence>
<evidence type="ECO:0000256" key="5">
    <source>
        <dbReference type="ARBA" id="ARBA00022536"/>
    </source>
</evidence>
<sequence>MNKIISFGNVELLTRIYNGSYYLLNRKSQKEGSYCEFITKAMANWFLSKWKIWVLLPLVLDYVAVAQNVKSTRWPLYPQKPLLLAWNAPTEDCGHRHGIRFQLDQFQIVASTNEGFTKQDLTIFNKDRLGLYPYFALDGTPVNGGLPQIASLSHHRERMPIGIEKYIHDPAARGLAIIDWEEWRPLWIRNWDTKNIYRNQSRLLVSKKNPTWENTQVSKVAQQEFEMSSRTFMLETLRLAKSLRPNQLWGFYLFPDCYNHNYRNSLDSYTGRCPDPEVARNDQLKWLWTESTGLFPSIYIGSVLRSTPFARQFVRNRVKEGMRVASLGEGPARPVFVYTRPTYANEMELLTETDLVSTIGESVALGAAGIILWGDASYTRSNASCSSLDQYLRGPLGRYLLNVSTAAEQCSRSACSAQGRCLRRRPDTDTYLHLNPRSYTIVAQESQLAVRGQMGAEELKSMKEDFVCQCFSGYQGDSCELQDPLQQKGRGNRRQAALLFCLLPLLLTV</sequence>
<dbReference type="PRINTS" id="PR00846">
    <property type="entry name" value="GLHYDRLASE56"/>
</dbReference>
<reference evidence="22 23" key="1">
    <citation type="submission" date="2020-05" db="EMBL/GenBank/DDBJ databases">
        <title>Electrophorus electricus (electric eel) genome, fEleEle1, primary haplotype.</title>
        <authorList>
            <person name="Myers G."/>
            <person name="Meyer A."/>
            <person name="Fedrigo O."/>
            <person name="Formenti G."/>
            <person name="Rhie A."/>
            <person name="Tracey A."/>
            <person name="Sims Y."/>
            <person name="Jarvis E.D."/>
        </authorList>
    </citation>
    <scope>NUCLEOTIDE SEQUENCE [LARGE SCALE GENOMIC DNA]</scope>
</reference>
<dbReference type="GO" id="GO:0004415">
    <property type="term" value="F:hyalurononglucosaminidase activity"/>
    <property type="evidence" value="ECO:0007669"/>
    <property type="project" value="UniProtKB-UniRule"/>
</dbReference>
<dbReference type="GO" id="GO:0031410">
    <property type="term" value="C:cytoplasmic vesicle"/>
    <property type="evidence" value="ECO:0007669"/>
    <property type="project" value="TreeGrafter"/>
</dbReference>
<evidence type="ECO:0000256" key="4">
    <source>
        <dbReference type="ARBA" id="ARBA00022475"/>
    </source>
</evidence>
<evidence type="ECO:0000256" key="21">
    <source>
        <dbReference type="RuleBase" id="RU610713"/>
    </source>
</evidence>
<keyword evidence="7" id="KW-0732">Signal</keyword>
<keyword evidence="11" id="KW-0675">Receptor</keyword>
<dbReference type="InterPro" id="IPR018155">
    <property type="entry name" value="Hyaluronidase"/>
</dbReference>
<evidence type="ECO:0000256" key="1">
    <source>
        <dbReference type="ARBA" id="ARBA00000251"/>
    </source>
</evidence>
<gene>
    <name evidence="22" type="primary">hyal2a</name>
</gene>
<keyword evidence="10 20" id="KW-1015">Disulfide bond</keyword>
<dbReference type="GO" id="GO:0030214">
    <property type="term" value="P:hyaluronan catabolic process"/>
    <property type="evidence" value="ECO:0007669"/>
    <property type="project" value="TreeGrafter"/>
</dbReference>
<keyword evidence="13" id="KW-0449">Lipoprotein</keyword>
<dbReference type="Proteomes" id="UP000314983">
    <property type="component" value="Chromosome 3"/>
</dbReference>
<evidence type="ECO:0000313" key="23">
    <source>
        <dbReference type="Proteomes" id="UP000314983"/>
    </source>
</evidence>
<evidence type="ECO:0000256" key="8">
    <source>
        <dbReference type="ARBA" id="ARBA00022801"/>
    </source>
</evidence>
<dbReference type="InterPro" id="IPR017853">
    <property type="entry name" value="GH"/>
</dbReference>
<dbReference type="PIRSF" id="PIRSF038193">
    <property type="entry name" value="Hyaluronidase"/>
    <property type="match status" value="1"/>
</dbReference>
<keyword evidence="14 21" id="KW-0326">Glycosidase</keyword>
<keyword evidence="9" id="KW-0472">Membrane</keyword>
<evidence type="ECO:0000256" key="7">
    <source>
        <dbReference type="ARBA" id="ARBA00022729"/>
    </source>
</evidence>
<dbReference type="EC" id="3.2.1.35" evidence="21"/>
<comment type="subcellular location">
    <subcellularLocation>
        <location evidence="2">Cell membrane</location>
        <topology evidence="2">Lipid-anchor</topology>
        <topology evidence="2">GPI-anchor</topology>
    </subcellularLocation>
</comment>
<evidence type="ECO:0000256" key="9">
    <source>
        <dbReference type="ARBA" id="ARBA00023136"/>
    </source>
</evidence>
<dbReference type="Pfam" id="PF01630">
    <property type="entry name" value="Glyco_hydro_56"/>
    <property type="match status" value="1"/>
</dbReference>
<evidence type="ECO:0000256" key="15">
    <source>
        <dbReference type="ARBA" id="ARBA00093332"/>
    </source>
</evidence>
<reference evidence="22" key="3">
    <citation type="submission" date="2025-09" db="UniProtKB">
        <authorList>
            <consortium name="Ensembl"/>
        </authorList>
    </citation>
    <scope>IDENTIFICATION</scope>
</reference>
<dbReference type="Ensembl" id="ENSEEET00000063553.1">
    <property type="protein sequence ID" value="ENSEEEP00000062195.1"/>
    <property type="gene ID" value="ENSEEEG00000007171.2"/>
</dbReference>
<dbReference type="AlphaFoldDB" id="A0AAY5EZN4"/>
<evidence type="ECO:0000256" key="18">
    <source>
        <dbReference type="PIRSR" id="PIRSR038193-1"/>
    </source>
</evidence>
<dbReference type="GO" id="GO:0005886">
    <property type="term" value="C:plasma membrane"/>
    <property type="evidence" value="ECO:0007669"/>
    <property type="project" value="UniProtKB-SubCell"/>
</dbReference>
<evidence type="ECO:0000313" key="22">
    <source>
        <dbReference type="Ensembl" id="ENSEEEP00000062195.1"/>
    </source>
</evidence>
<keyword evidence="5" id="KW-0245">EGF-like domain</keyword>
<keyword evidence="23" id="KW-1185">Reference proteome</keyword>
<proteinExistence type="inferred from homology"/>
<name>A0AAY5EZN4_ELEEL</name>
<feature type="disulfide bond" evidence="20">
    <location>
        <begin position="415"/>
        <end position="468"/>
    </location>
</feature>
<reference evidence="22" key="2">
    <citation type="submission" date="2025-08" db="UniProtKB">
        <authorList>
            <consortium name="Ensembl"/>
        </authorList>
    </citation>
    <scope>IDENTIFICATION</scope>
</reference>
<organism evidence="22 23">
    <name type="scientific">Electrophorus electricus</name>
    <name type="common">Electric eel</name>
    <name type="synonym">Gymnotus electricus</name>
    <dbReference type="NCBI Taxonomy" id="8005"/>
    <lineage>
        <taxon>Eukaryota</taxon>
        <taxon>Metazoa</taxon>
        <taxon>Chordata</taxon>
        <taxon>Craniata</taxon>
        <taxon>Vertebrata</taxon>
        <taxon>Euteleostomi</taxon>
        <taxon>Actinopterygii</taxon>
        <taxon>Neopterygii</taxon>
        <taxon>Teleostei</taxon>
        <taxon>Ostariophysi</taxon>
        <taxon>Gymnotiformes</taxon>
        <taxon>Gymnotoidei</taxon>
        <taxon>Gymnotidae</taxon>
        <taxon>Electrophorus</taxon>
    </lineage>
</organism>
<feature type="disulfide bond" evidence="20">
    <location>
        <begin position="410"/>
        <end position="421"/>
    </location>
</feature>
<feature type="disulfide bond" evidence="20">
    <location>
        <begin position="93"/>
        <end position="385"/>
    </location>
</feature>
<comment type="function">
    <text evidence="15">Catalyzes hyaluronan degradation into small fragments that are endocytosed and degraded in lysosomes by HYAL1 and exoglycosidases. Essential for the breakdown of extracellular matrix hyaluronan.</text>
</comment>
<dbReference type="FunFam" id="3.20.20.70:FF:000065">
    <property type="entry name" value="Hyaluronidase"/>
    <property type="match status" value="1"/>
</dbReference>
<evidence type="ECO:0000256" key="6">
    <source>
        <dbReference type="ARBA" id="ARBA00022622"/>
    </source>
</evidence>
<dbReference type="GO" id="GO:0033906">
    <property type="term" value="F:hyaluronoglucuronidase activity"/>
    <property type="evidence" value="ECO:0007669"/>
    <property type="project" value="TreeGrafter"/>
</dbReference>
<keyword evidence="12" id="KW-0325">Glycoprotein</keyword>
<evidence type="ECO:0000256" key="20">
    <source>
        <dbReference type="PIRSR" id="PIRSR038193-3"/>
    </source>
</evidence>
<accession>A0AAY5EZN4</accession>
<evidence type="ECO:0000256" key="10">
    <source>
        <dbReference type="ARBA" id="ARBA00023157"/>
    </source>
</evidence>
<dbReference type="InterPro" id="IPR013785">
    <property type="entry name" value="Aldolase_TIM"/>
</dbReference>
<evidence type="ECO:0000256" key="11">
    <source>
        <dbReference type="ARBA" id="ARBA00023170"/>
    </source>
</evidence>
<dbReference type="Gene3D" id="3.20.20.70">
    <property type="entry name" value="Aldolase class I"/>
    <property type="match status" value="1"/>
</dbReference>
<dbReference type="GeneTree" id="ENSGT01020000230364"/>
<evidence type="ECO:0000256" key="16">
    <source>
        <dbReference type="ARBA" id="ARBA00093545"/>
    </source>
</evidence>
<evidence type="ECO:0000256" key="19">
    <source>
        <dbReference type="PIRSR" id="PIRSR038193-2"/>
    </source>
</evidence>
<keyword evidence="4" id="KW-1003">Cell membrane</keyword>
<evidence type="ECO:0000256" key="3">
    <source>
        <dbReference type="ARBA" id="ARBA00008871"/>
    </source>
</evidence>
<dbReference type="GO" id="GO:0098552">
    <property type="term" value="C:side of membrane"/>
    <property type="evidence" value="ECO:0007669"/>
    <property type="project" value="UniProtKB-KW"/>
</dbReference>
<keyword evidence="8 21" id="KW-0378">Hydrolase</keyword>
<comment type="subunit">
    <text evidence="16">Interacts with MST1R.</text>
</comment>
<dbReference type="PANTHER" id="PTHR11769">
    <property type="entry name" value="HYALURONIDASE"/>
    <property type="match status" value="1"/>
</dbReference>
<evidence type="ECO:0000256" key="13">
    <source>
        <dbReference type="ARBA" id="ARBA00023288"/>
    </source>
</evidence>
<feature type="disulfide bond" evidence="20">
    <location>
        <begin position="470"/>
        <end position="479"/>
    </location>
</feature>
<feature type="glycosylation site" description="N-linked (GlcNAc...) asparagine" evidence="19">
    <location>
        <position position="402"/>
    </location>
</feature>
<dbReference type="GO" id="GO:0005975">
    <property type="term" value="P:carbohydrate metabolic process"/>
    <property type="evidence" value="ECO:0007669"/>
    <property type="project" value="UniProtKB-UniRule"/>
</dbReference>
<comment type="catalytic activity">
    <reaction evidence="1 21">
        <text>Random hydrolysis of (1-&gt;4)-linkages between N-acetyl-beta-D-glucosamine and D-glucuronate residues in hyaluronate.</text>
        <dbReference type="EC" id="3.2.1.35"/>
    </reaction>
</comment>
<dbReference type="PANTHER" id="PTHR11769:SF6">
    <property type="entry name" value="HYALURONIDASE-2"/>
    <property type="match status" value="1"/>
</dbReference>
<evidence type="ECO:0000256" key="2">
    <source>
        <dbReference type="ARBA" id="ARBA00004609"/>
    </source>
</evidence>
<protein>
    <recommendedName>
        <fullName evidence="21">Hyaluronidase</fullName>
        <ecNumber evidence="21">3.2.1.35</ecNumber>
    </recommendedName>
</protein>
<keyword evidence="6" id="KW-0336">GPI-anchor</keyword>
<evidence type="ECO:0000256" key="17">
    <source>
        <dbReference type="PIRNR" id="PIRNR038193"/>
    </source>
</evidence>